<feature type="domain" description="ANTAR" evidence="3">
    <location>
        <begin position="185"/>
        <end position="240"/>
    </location>
</feature>
<comment type="caution">
    <text evidence="4">The sequence shown here is derived from an EMBL/GenBank/DDBJ whole genome shotgun (WGS) entry which is preliminary data.</text>
</comment>
<sequence length="254" mass="26143">MDAADIVPSNAREVEMTDNTVPVTTRLASVSGMLTAPVHRDSHEILDTIAQQAMAVVSGSCAAVVASYPTSFVVAASTDESAAPPDSVFMGVASTSVATNAVVVVDDTAEPSTRWAAFASDAVGVGLAAVRAYPIRIDGGPVGAVVVGTEEPWMRTPRDAMSVQVLADLAGAALRLSDDGERRHRSDAVRADAADTADTEFAVGIIAERHGLDIGAAHDVLRGLARRTGSPIVDVARRIAAGGDVVIGSTDREE</sequence>
<protein>
    <recommendedName>
        <fullName evidence="3">ANTAR domain-containing protein</fullName>
    </recommendedName>
</protein>
<dbReference type="InterPro" id="IPR005561">
    <property type="entry name" value="ANTAR"/>
</dbReference>
<dbReference type="EMBL" id="LVHI01000012">
    <property type="protein sequence ID" value="OAK54789.1"/>
    <property type="molecule type" value="Genomic_DNA"/>
</dbReference>
<dbReference type="SUPFAM" id="SSF55781">
    <property type="entry name" value="GAF domain-like"/>
    <property type="match status" value="1"/>
</dbReference>
<name>A0A177YHT6_9NOCA</name>
<accession>A0A177YHT6</accession>
<dbReference type="SMART" id="SM01012">
    <property type="entry name" value="ANTAR"/>
    <property type="match status" value="1"/>
</dbReference>
<evidence type="ECO:0000256" key="2">
    <source>
        <dbReference type="ARBA" id="ARBA00023163"/>
    </source>
</evidence>
<dbReference type="Pfam" id="PF03861">
    <property type="entry name" value="ANTAR"/>
    <property type="match status" value="1"/>
</dbReference>
<dbReference type="Pfam" id="PF01590">
    <property type="entry name" value="GAF"/>
    <property type="match status" value="1"/>
</dbReference>
<dbReference type="InterPro" id="IPR036388">
    <property type="entry name" value="WH-like_DNA-bd_sf"/>
</dbReference>
<keyword evidence="2" id="KW-0804">Transcription</keyword>
<dbReference type="Gene3D" id="3.30.450.40">
    <property type="match status" value="1"/>
</dbReference>
<keyword evidence="1" id="KW-0805">Transcription regulation</keyword>
<evidence type="ECO:0000313" key="5">
    <source>
        <dbReference type="Proteomes" id="UP000077519"/>
    </source>
</evidence>
<evidence type="ECO:0000256" key="1">
    <source>
        <dbReference type="ARBA" id="ARBA00023015"/>
    </source>
</evidence>
<dbReference type="Gene3D" id="1.10.10.10">
    <property type="entry name" value="Winged helix-like DNA-binding domain superfamily/Winged helix DNA-binding domain"/>
    <property type="match status" value="1"/>
</dbReference>
<organism evidence="4 5">
    <name type="scientific">Rhodococcoides kyotonense</name>
    <dbReference type="NCBI Taxonomy" id="398843"/>
    <lineage>
        <taxon>Bacteria</taxon>
        <taxon>Bacillati</taxon>
        <taxon>Actinomycetota</taxon>
        <taxon>Actinomycetes</taxon>
        <taxon>Mycobacteriales</taxon>
        <taxon>Nocardiaceae</taxon>
        <taxon>Rhodococcoides</taxon>
    </lineage>
</organism>
<reference evidence="4 5" key="1">
    <citation type="submission" date="2016-03" db="EMBL/GenBank/DDBJ databases">
        <title>Genome sequence of Rhodococcus kyotonensis KB10.</title>
        <authorList>
            <person name="Jeong H."/>
            <person name="Hong C.E."/>
            <person name="Jo S.H."/>
            <person name="Park J.M."/>
        </authorList>
    </citation>
    <scope>NUCLEOTIDE SEQUENCE [LARGE SCALE GENOMIC DNA]</scope>
    <source>
        <strain evidence="4 5">KB10</strain>
    </source>
</reference>
<gene>
    <name evidence="4" type="ORF">A3K89_05570</name>
</gene>
<dbReference type="Proteomes" id="UP000077519">
    <property type="component" value="Unassembled WGS sequence"/>
</dbReference>
<dbReference type="InterPro" id="IPR003018">
    <property type="entry name" value="GAF"/>
</dbReference>
<dbReference type="AlphaFoldDB" id="A0A177YHT6"/>
<dbReference type="InterPro" id="IPR029016">
    <property type="entry name" value="GAF-like_dom_sf"/>
</dbReference>
<evidence type="ECO:0000313" key="4">
    <source>
        <dbReference type="EMBL" id="OAK54789.1"/>
    </source>
</evidence>
<proteinExistence type="predicted"/>
<evidence type="ECO:0000259" key="3">
    <source>
        <dbReference type="SMART" id="SM01012"/>
    </source>
</evidence>
<keyword evidence="5" id="KW-1185">Reference proteome</keyword>
<dbReference type="GO" id="GO:0003723">
    <property type="term" value="F:RNA binding"/>
    <property type="evidence" value="ECO:0007669"/>
    <property type="project" value="InterPro"/>
</dbReference>